<dbReference type="GO" id="GO:0008977">
    <property type="term" value="F:prephenate dehydrogenase (NAD+) activity"/>
    <property type="evidence" value="ECO:0007669"/>
    <property type="project" value="UniProtKB-EC"/>
</dbReference>
<dbReference type="FunFam" id="3.40.50.720:FF:000208">
    <property type="entry name" value="Prephenate dehydrogenase"/>
    <property type="match status" value="1"/>
</dbReference>
<dbReference type="OrthoDB" id="9809920at2"/>
<feature type="region of interest" description="Disordered" evidence="10">
    <location>
        <begin position="289"/>
        <end position="308"/>
    </location>
</feature>
<evidence type="ECO:0000256" key="2">
    <source>
        <dbReference type="ARBA" id="ARBA00007964"/>
    </source>
</evidence>
<evidence type="ECO:0000256" key="10">
    <source>
        <dbReference type="SAM" id="MobiDB-lite"/>
    </source>
</evidence>
<dbReference type="EC" id="1.3.1.12" evidence="3"/>
<name>K1KFK3_9BURK</name>
<evidence type="ECO:0000259" key="11">
    <source>
        <dbReference type="PROSITE" id="PS51176"/>
    </source>
</evidence>
<dbReference type="RefSeq" id="WP_005436308.1">
    <property type="nucleotide sequence ID" value="NZ_JH815519.1"/>
</dbReference>
<comment type="catalytic activity">
    <reaction evidence="9">
        <text>prephenate + NAD(+) = 3-(4-hydroxyphenyl)pyruvate + CO2 + NADH</text>
        <dbReference type="Rhea" id="RHEA:13869"/>
        <dbReference type="ChEBI" id="CHEBI:16526"/>
        <dbReference type="ChEBI" id="CHEBI:29934"/>
        <dbReference type="ChEBI" id="CHEBI:36242"/>
        <dbReference type="ChEBI" id="CHEBI:57540"/>
        <dbReference type="ChEBI" id="CHEBI:57945"/>
        <dbReference type="EC" id="1.3.1.12"/>
    </reaction>
</comment>
<feature type="domain" description="Prephenate/arogenate dehydrogenase" evidence="11">
    <location>
        <begin position="1"/>
        <end position="297"/>
    </location>
</feature>
<dbReference type="Proteomes" id="UP000005835">
    <property type="component" value="Unassembled WGS sequence"/>
</dbReference>
<dbReference type="HOGENOM" id="CLU_055968_0_1_4"/>
<dbReference type="InterPro" id="IPR003099">
    <property type="entry name" value="Prephen_DH"/>
</dbReference>
<dbReference type="GO" id="GO:0070403">
    <property type="term" value="F:NAD+ binding"/>
    <property type="evidence" value="ECO:0007669"/>
    <property type="project" value="InterPro"/>
</dbReference>
<keyword evidence="7" id="KW-0520">NAD</keyword>
<dbReference type="PROSITE" id="PS51176">
    <property type="entry name" value="PDH_ADH"/>
    <property type="match status" value="1"/>
</dbReference>
<keyword evidence="5" id="KW-0028">Amino-acid biosynthesis</keyword>
<dbReference type="SUPFAM" id="SSF51735">
    <property type="entry name" value="NAD(P)-binding Rossmann-fold domains"/>
    <property type="match status" value="1"/>
</dbReference>
<dbReference type="SUPFAM" id="SSF48179">
    <property type="entry name" value="6-phosphogluconate dehydrogenase C-terminal domain-like"/>
    <property type="match status" value="1"/>
</dbReference>
<evidence type="ECO:0000256" key="1">
    <source>
        <dbReference type="ARBA" id="ARBA00005067"/>
    </source>
</evidence>
<dbReference type="STRING" id="742823.HMPREF9465_01832"/>
<comment type="similarity">
    <text evidence="2">Belongs to the prephenate/arogenate dehydrogenase family.</text>
</comment>
<dbReference type="InterPro" id="IPR036291">
    <property type="entry name" value="NAD(P)-bd_dom_sf"/>
</dbReference>
<dbReference type="PATRIC" id="fig|742823.3.peg.1830"/>
<evidence type="ECO:0000256" key="6">
    <source>
        <dbReference type="ARBA" id="ARBA00023002"/>
    </source>
</evidence>
<dbReference type="Gene3D" id="1.10.3660.10">
    <property type="entry name" value="6-phosphogluconate dehydrogenase C-terminal like domain"/>
    <property type="match status" value="1"/>
</dbReference>
<dbReference type="InterPro" id="IPR046825">
    <property type="entry name" value="PDH_C"/>
</dbReference>
<reference evidence="12 13" key="1">
    <citation type="submission" date="2012-05" db="EMBL/GenBank/DDBJ databases">
        <title>The Genome Sequence of Sutterella wadsworthensis 2_1_59BFAA.</title>
        <authorList>
            <consortium name="The Broad Institute Genome Sequencing Platform"/>
            <person name="Earl A."/>
            <person name="Ward D."/>
            <person name="Feldgarden M."/>
            <person name="Gevers D."/>
            <person name="Daigneault M."/>
            <person name="Strauss J."/>
            <person name="Allen-Vercoe E."/>
            <person name="Walker B."/>
            <person name="Young S.K."/>
            <person name="Zeng Q."/>
            <person name="Gargeya S."/>
            <person name="Fitzgerald M."/>
            <person name="Haas B."/>
            <person name="Abouelleil A."/>
            <person name="Alvarado L."/>
            <person name="Arachchi H.M."/>
            <person name="Berlin A.M."/>
            <person name="Chapman S.B."/>
            <person name="Goldberg J."/>
            <person name="Griggs A."/>
            <person name="Gujja S."/>
            <person name="Hansen M."/>
            <person name="Howarth C."/>
            <person name="Imamovic A."/>
            <person name="Larimer J."/>
            <person name="McCowen C."/>
            <person name="Montmayeur A."/>
            <person name="Murphy C."/>
            <person name="Neiman D."/>
            <person name="Pearson M."/>
            <person name="Priest M."/>
            <person name="Roberts A."/>
            <person name="Saif S."/>
            <person name="Shea T."/>
            <person name="Sisk P."/>
            <person name="Sykes S."/>
            <person name="Wortman J."/>
            <person name="Nusbaum C."/>
            <person name="Birren B."/>
        </authorList>
    </citation>
    <scope>NUCLEOTIDE SEQUENCE [LARGE SCALE GENOMIC DNA]</scope>
    <source>
        <strain evidence="12 13">2_1_59BFAA</strain>
    </source>
</reference>
<evidence type="ECO:0000256" key="5">
    <source>
        <dbReference type="ARBA" id="ARBA00022605"/>
    </source>
</evidence>
<evidence type="ECO:0000256" key="9">
    <source>
        <dbReference type="ARBA" id="ARBA00049260"/>
    </source>
</evidence>
<evidence type="ECO:0000313" key="12">
    <source>
        <dbReference type="EMBL" id="EKB30534.1"/>
    </source>
</evidence>
<dbReference type="InterPro" id="IPR046826">
    <property type="entry name" value="PDH_N"/>
</dbReference>
<protein>
    <recommendedName>
        <fullName evidence="3">prephenate dehydrogenase</fullName>
        <ecNumber evidence="3">1.3.1.12</ecNumber>
    </recommendedName>
</protein>
<comment type="pathway">
    <text evidence="1">Amino-acid biosynthesis; L-tyrosine biosynthesis; (4-hydroxyphenyl)pyruvate from prephenate (NAD(+) route): step 1/1.</text>
</comment>
<dbReference type="PANTHER" id="PTHR21363:SF0">
    <property type="entry name" value="PREPHENATE DEHYDROGENASE [NADP(+)]"/>
    <property type="match status" value="1"/>
</dbReference>
<keyword evidence="13" id="KW-1185">Reference proteome</keyword>
<dbReference type="Gene3D" id="3.40.50.720">
    <property type="entry name" value="NAD(P)-binding Rossmann-like Domain"/>
    <property type="match status" value="1"/>
</dbReference>
<evidence type="ECO:0000256" key="4">
    <source>
        <dbReference type="ARBA" id="ARBA00022498"/>
    </source>
</evidence>
<keyword evidence="4" id="KW-0827">Tyrosine biosynthesis</keyword>
<evidence type="ECO:0000313" key="13">
    <source>
        <dbReference type="Proteomes" id="UP000005835"/>
    </source>
</evidence>
<dbReference type="InterPro" id="IPR050812">
    <property type="entry name" value="Preph/Arog_dehydrog"/>
</dbReference>
<comment type="caution">
    <text evidence="12">The sequence shown here is derived from an EMBL/GenBank/DDBJ whole genome shotgun (WGS) entry which is preliminary data.</text>
</comment>
<gene>
    <name evidence="12" type="ORF">HMPREF9465_01832</name>
</gene>
<evidence type="ECO:0000256" key="3">
    <source>
        <dbReference type="ARBA" id="ARBA00012068"/>
    </source>
</evidence>
<keyword evidence="6" id="KW-0560">Oxidoreductase</keyword>
<proteinExistence type="inferred from homology"/>
<dbReference type="EMBL" id="ADMG01000039">
    <property type="protein sequence ID" value="EKB30534.1"/>
    <property type="molecule type" value="Genomic_DNA"/>
</dbReference>
<keyword evidence="8" id="KW-0057">Aromatic amino acid biosynthesis</keyword>
<dbReference type="Pfam" id="PF02153">
    <property type="entry name" value="PDH_N"/>
    <property type="match status" value="1"/>
</dbReference>
<dbReference type="PANTHER" id="PTHR21363">
    <property type="entry name" value="PREPHENATE DEHYDROGENASE"/>
    <property type="match status" value="1"/>
</dbReference>
<evidence type="ECO:0000256" key="8">
    <source>
        <dbReference type="ARBA" id="ARBA00023141"/>
    </source>
</evidence>
<dbReference type="FunFam" id="1.10.3660.10:FF:000003">
    <property type="entry name" value="Prephenate dehydrogenase"/>
    <property type="match status" value="1"/>
</dbReference>
<dbReference type="GO" id="GO:0004665">
    <property type="term" value="F:prephenate dehydrogenase (NADP+) activity"/>
    <property type="evidence" value="ECO:0007669"/>
    <property type="project" value="InterPro"/>
</dbReference>
<dbReference type="Pfam" id="PF20463">
    <property type="entry name" value="PDH_C"/>
    <property type="match status" value="1"/>
</dbReference>
<accession>K1KFK3</accession>
<evidence type="ECO:0000256" key="7">
    <source>
        <dbReference type="ARBA" id="ARBA00023027"/>
    </source>
</evidence>
<dbReference type="GO" id="GO:0006571">
    <property type="term" value="P:tyrosine biosynthetic process"/>
    <property type="evidence" value="ECO:0007669"/>
    <property type="project" value="UniProtKB-KW"/>
</dbReference>
<dbReference type="AlphaFoldDB" id="K1KFK3"/>
<dbReference type="eggNOG" id="COG0287">
    <property type="taxonomic scope" value="Bacteria"/>
</dbReference>
<organism evidence="12 13">
    <name type="scientific">Sutterella wadsworthensis 2_1_59BFAA</name>
    <dbReference type="NCBI Taxonomy" id="742823"/>
    <lineage>
        <taxon>Bacteria</taxon>
        <taxon>Pseudomonadati</taxon>
        <taxon>Pseudomonadota</taxon>
        <taxon>Betaproteobacteria</taxon>
        <taxon>Burkholderiales</taxon>
        <taxon>Sutterellaceae</taxon>
        <taxon>Sutterella</taxon>
    </lineage>
</organism>
<dbReference type="InterPro" id="IPR008927">
    <property type="entry name" value="6-PGluconate_DH-like_C_sf"/>
</dbReference>
<sequence length="308" mass="32472">MRITIIGLGLIGGSAALAWKQAHAEGRFPGGSLSITAVDTNPATLSLALERGIADRVTPSIAEGVLDADLVLLAVPVLAMGAVMKEVDRAAPVDAVITDAGSVRGSVITAVRMNARPERIRHYVPLHPIAGAEKAGLEFATPTLYRGATGVVTPLPESDLEDVALVVDLWRAAGLTVVEMTPEEHDRIYAMVSHVPHMIAFALMDMAVSSPESRTALAAAGGGFRDTTRIAAADARMWADITRANRTAILDGISRFEAALTHLKGLVAADDYEGYRTYFERTAEARREINSSLPPVQAGKSGGDAGKD</sequence>